<dbReference type="AlphaFoldDB" id="A0A9X2CVU0"/>
<dbReference type="Gene3D" id="3.40.91.50">
    <property type="match status" value="1"/>
</dbReference>
<gene>
    <name evidence="1" type="ORF">MF646_16725</name>
</gene>
<dbReference type="EC" id="3.1.21.-" evidence="1"/>
<dbReference type="GO" id="GO:0004519">
    <property type="term" value="F:endonuclease activity"/>
    <property type="evidence" value="ECO:0007669"/>
    <property type="project" value="UniProtKB-KW"/>
</dbReference>
<reference evidence="1" key="1">
    <citation type="submission" date="2022-02" db="EMBL/GenBank/DDBJ databases">
        <title>Halalkalibacter sp. nov. isolated from Lonar Lake, India.</title>
        <authorList>
            <person name="Joshi A."/>
            <person name="Thite S."/>
            <person name="Lodha T."/>
        </authorList>
    </citation>
    <scope>NUCLEOTIDE SEQUENCE</scope>
    <source>
        <strain evidence="1">MEB205</strain>
    </source>
</reference>
<keyword evidence="1" id="KW-0255">Endonuclease</keyword>
<accession>A0A9X2CVU0</accession>
<dbReference type="Proteomes" id="UP001139150">
    <property type="component" value="Unassembled WGS sequence"/>
</dbReference>
<keyword evidence="1" id="KW-0540">Nuclease</keyword>
<dbReference type="GO" id="GO:0016787">
    <property type="term" value="F:hydrolase activity"/>
    <property type="evidence" value="ECO:0007669"/>
    <property type="project" value="UniProtKB-KW"/>
</dbReference>
<keyword evidence="2" id="KW-1185">Reference proteome</keyword>
<dbReference type="EMBL" id="JAKRYL010000019">
    <property type="protein sequence ID" value="MCL7748769.1"/>
    <property type="molecule type" value="Genomic_DNA"/>
</dbReference>
<proteinExistence type="predicted"/>
<dbReference type="RefSeq" id="WP_250097658.1">
    <property type="nucleotide sequence ID" value="NZ_JAKRYL010000019.1"/>
</dbReference>
<evidence type="ECO:0000313" key="2">
    <source>
        <dbReference type="Proteomes" id="UP001139150"/>
    </source>
</evidence>
<organism evidence="1 2">
    <name type="scientific">Halalkalibacter alkaliphilus</name>
    <dbReference type="NCBI Taxonomy" id="2917993"/>
    <lineage>
        <taxon>Bacteria</taxon>
        <taxon>Bacillati</taxon>
        <taxon>Bacillota</taxon>
        <taxon>Bacilli</taxon>
        <taxon>Bacillales</taxon>
        <taxon>Bacillaceae</taxon>
        <taxon>Halalkalibacter</taxon>
    </lineage>
</organism>
<dbReference type="Pfam" id="PF09491">
    <property type="entry name" value="RE_AlwI"/>
    <property type="match status" value="1"/>
</dbReference>
<evidence type="ECO:0000313" key="1">
    <source>
        <dbReference type="EMBL" id="MCL7748769.1"/>
    </source>
</evidence>
<dbReference type="InterPro" id="IPR018573">
    <property type="entry name" value="Restrct_endonuc_II_AlwI"/>
</dbReference>
<sequence length="731" mass="85992">MIINSTHYTWVIGNTGFRESALYQKIEGYILLLEEFTKRGYQWDKNQTEFFELMNEAGFMEDASTNATNIPKASRLKTSPLQKLGLVNESREITEVGNVILRRSKERLKVENKLYFDDEHFLENDGDIYIKQLLKLQFSATKDKGIKPFILFLELLKEFGSLSRTEITFILPLIITEELKEEGKRAIEEFRNKKEQQECSKEDIEIWIQDYIIKQKYNLRKYVEVKAYIEEKAEEVLSHLKEENDKDILDFILPVDMNGKSADYSKPLVPLLTGIYNIWLNIKNKEDTWDSIRETLDAIEKTTGTQEKRWRDSLFGIKNKGVLKSKDIEGLNNTLLNEFKNRVYTEDFKDLLIKFYDILTYIKWYNNLLDYADHNLRYLKLSNILEETSLFEEKAIRISDFYKVLVDKILDDSEIKKYHTSTDDYFDFLYNTNYQLPKFEDDDFIKISDEVVKRIQEISKDDVELPAKTENPKQYVSSLKDKYNETRIKNMKDNLRKSIINEDNGNLLECLYLLEKRSKSKDNKLKGYMDTEADVPTIFEYLLWQAFLLLDGYVGNAIDFANFDLDIDLKPIQHAGGGMADIIFKYADHHLILEATLTNDENQRRAEMEPIPRHLAKYRHEVDDKTNCLFVAPYIDPNVAVVHRMFKFNPYYVKDNNNYVGIENSEIIPLGISELKNLIKFAVANNKNYHYLKENVIDILNSSEERDGYLWYKDEVVQTINNIKEKVETAS</sequence>
<name>A0A9X2CVU0_9BACI</name>
<comment type="caution">
    <text evidence="1">The sequence shown here is derived from an EMBL/GenBank/DDBJ whole genome shotgun (WGS) entry which is preliminary data.</text>
</comment>
<protein>
    <submittedName>
        <fullName evidence="1">AlwI family type II restriction endonuclease</fullName>
        <ecNumber evidence="1">3.1.21.-</ecNumber>
    </submittedName>
</protein>
<keyword evidence="1" id="KW-0378">Hydrolase</keyword>